<evidence type="ECO:0000313" key="8">
    <source>
        <dbReference type="Proteomes" id="UP001596310"/>
    </source>
</evidence>
<dbReference type="EC" id="4.4.1.13" evidence="2"/>
<dbReference type="InterPro" id="IPR015422">
    <property type="entry name" value="PyrdxlP-dep_Trfase_small"/>
</dbReference>
<reference evidence="8" key="1">
    <citation type="journal article" date="2019" name="Int. J. Syst. Evol. Microbiol.">
        <title>The Global Catalogue of Microorganisms (GCM) 10K type strain sequencing project: providing services to taxonomists for standard genome sequencing and annotation.</title>
        <authorList>
            <consortium name="The Broad Institute Genomics Platform"/>
            <consortium name="The Broad Institute Genome Sequencing Center for Infectious Disease"/>
            <person name="Wu L."/>
            <person name="Ma J."/>
        </authorList>
    </citation>
    <scope>NUCLEOTIDE SEQUENCE [LARGE SCALE GENOMIC DNA]</scope>
    <source>
        <strain evidence="8">CCM 8897</strain>
    </source>
</reference>
<evidence type="ECO:0000313" key="7">
    <source>
        <dbReference type="EMBL" id="MFC6315149.1"/>
    </source>
</evidence>
<keyword evidence="8" id="KW-1185">Reference proteome</keyword>
<dbReference type="EMBL" id="JBHSSM010000015">
    <property type="protein sequence ID" value="MFC6315149.1"/>
    <property type="molecule type" value="Genomic_DNA"/>
</dbReference>
<dbReference type="InterPro" id="IPR027619">
    <property type="entry name" value="C-S_lyase_PatB-like"/>
</dbReference>
<evidence type="ECO:0000256" key="1">
    <source>
        <dbReference type="ARBA" id="ARBA00001933"/>
    </source>
</evidence>
<evidence type="ECO:0000256" key="4">
    <source>
        <dbReference type="ARBA" id="ARBA00023239"/>
    </source>
</evidence>
<dbReference type="RefSeq" id="WP_125596310.1">
    <property type="nucleotide sequence ID" value="NZ_JBHSSM010000015.1"/>
</dbReference>
<dbReference type="CDD" id="cd00609">
    <property type="entry name" value="AAT_like"/>
    <property type="match status" value="1"/>
</dbReference>
<dbReference type="InterPro" id="IPR015424">
    <property type="entry name" value="PyrdxlP-dep_Trfase"/>
</dbReference>
<comment type="similarity">
    <text evidence="5">Belongs to the class-II pyridoxal-phosphate-dependent aminotransferase family. MalY/PatB cystathionine beta-lyase subfamily.</text>
</comment>
<dbReference type="InterPro" id="IPR004839">
    <property type="entry name" value="Aminotransferase_I/II_large"/>
</dbReference>
<dbReference type="PANTHER" id="PTHR43525">
    <property type="entry name" value="PROTEIN MALY"/>
    <property type="match status" value="1"/>
</dbReference>
<dbReference type="SUPFAM" id="SSF53383">
    <property type="entry name" value="PLP-dependent transferases"/>
    <property type="match status" value="1"/>
</dbReference>
<comment type="caution">
    <text evidence="7">The sequence shown here is derived from an EMBL/GenBank/DDBJ whole genome shotgun (WGS) entry which is preliminary data.</text>
</comment>
<protein>
    <recommendedName>
        <fullName evidence="2">cysteine-S-conjugate beta-lyase</fullName>
        <ecNumber evidence="2">4.4.1.13</ecNumber>
    </recommendedName>
</protein>
<comment type="cofactor">
    <cofactor evidence="1">
        <name>pyridoxal 5'-phosphate</name>
        <dbReference type="ChEBI" id="CHEBI:597326"/>
    </cofactor>
</comment>
<dbReference type="GO" id="GO:0047804">
    <property type="term" value="F:cysteine-S-conjugate beta-lyase activity"/>
    <property type="evidence" value="ECO:0007669"/>
    <property type="project" value="UniProtKB-EC"/>
</dbReference>
<feature type="domain" description="Aminotransferase class I/classII large" evidence="6">
    <location>
        <begin position="32"/>
        <end position="377"/>
    </location>
</feature>
<dbReference type="Gene3D" id="3.90.1150.10">
    <property type="entry name" value="Aspartate Aminotransferase, domain 1"/>
    <property type="match status" value="1"/>
</dbReference>
<evidence type="ECO:0000256" key="5">
    <source>
        <dbReference type="ARBA" id="ARBA00037974"/>
    </source>
</evidence>
<dbReference type="Pfam" id="PF00155">
    <property type="entry name" value="Aminotran_1_2"/>
    <property type="match status" value="1"/>
</dbReference>
<proteinExistence type="inferred from homology"/>
<dbReference type="Proteomes" id="UP001596310">
    <property type="component" value="Unassembled WGS sequence"/>
</dbReference>
<evidence type="ECO:0000256" key="2">
    <source>
        <dbReference type="ARBA" id="ARBA00012224"/>
    </source>
</evidence>
<dbReference type="InterPro" id="IPR051798">
    <property type="entry name" value="Class-II_PLP-Dep_Aminotrans"/>
</dbReference>
<keyword evidence="4 7" id="KW-0456">Lyase</keyword>
<gene>
    <name evidence="7" type="ORF">ACFQHW_06125</name>
</gene>
<name>A0ABW1UQU4_9LACO</name>
<sequence>MPFNFDQAPQRQGTNSVKWDVAPGELPMWVADMDFAVAPVIKQALQQRLDQDTFGYNEIPASFGESIARWWQQRHQLTLAPEWVLFSTGVIPSISSTVRKLTHPGDNVVVLSPVYNIFYNSIRNNQRTILTSELRYQAGDYEIDFADLEAKLAQANTSLLIFCNPHNPIGKVWDRATLKRVGELCLRYQVVILSDEIHCDLTHPGHSYVPMLSLTPEIAANTIMCVSATKAFNIAGIQTSALVIPDPRLRQLVDRQINTDEVAEPNTFAIQAAEAAFNHGGPWLDSLNQYLAGNRQLLTDFIRRELPQVRLIASEATYLAWLDCQDVCADSTDLASFIRQETGLFLTAGDVYGGNGHQFLRWNYACPRARLQDGLERFAQAIHAYPDHQ</sequence>
<organism evidence="7 8">
    <name type="scientific">Lapidilactobacillus achengensis</name>
    <dbReference type="NCBI Taxonomy" id="2486000"/>
    <lineage>
        <taxon>Bacteria</taxon>
        <taxon>Bacillati</taxon>
        <taxon>Bacillota</taxon>
        <taxon>Bacilli</taxon>
        <taxon>Lactobacillales</taxon>
        <taxon>Lactobacillaceae</taxon>
        <taxon>Lapidilactobacillus</taxon>
    </lineage>
</organism>
<accession>A0ABW1UQU4</accession>
<evidence type="ECO:0000259" key="6">
    <source>
        <dbReference type="Pfam" id="PF00155"/>
    </source>
</evidence>
<evidence type="ECO:0000256" key="3">
    <source>
        <dbReference type="ARBA" id="ARBA00022898"/>
    </source>
</evidence>
<dbReference type="InterPro" id="IPR015421">
    <property type="entry name" value="PyrdxlP-dep_Trfase_major"/>
</dbReference>
<dbReference type="PANTHER" id="PTHR43525:SF1">
    <property type="entry name" value="PROTEIN MALY"/>
    <property type="match status" value="1"/>
</dbReference>
<dbReference type="Gene3D" id="3.40.640.10">
    <property type="entry name" value="Type I PLP-dependent aspartate aminotransferase-like (Major domain)"/>
    <property type="match status" value="1"/>
</dbReference>
<dbReference type="NCBIfam" id="TIGR04350">
    <property type="entry name" value="C_S_lyase_PatB"/>
    <property type="match status" value="1"/>
</dbReference>
<keyword evidence="3" id="KW-0663">Pyridoxal phosphate</keyword>